<name>A0A2X4V4R7_SERPL</name>
<gene>
    <name evidence="4" type="ORF">I6G64_14190</name>
    <name evidence="5" type="ORF">NCTC12961_05562</name>
</gene>
<evidence type="ECO:0000313" key="5">
    <source>
        <dbReference type="EMBL" id="SQI46123.1"/>
    </source>
</evidence>
<reference evidence="4 7" key="2">
    <citation type="submission" date="2020-12" db="EMBL/GenBank/DDBJ databases">
        <title>FDA dAtabase for Regulatory Grade micrObial Sequences (FDA-ARGOS): Supporting development and validation of Infectious Disease Dx tests.</title>
        <authorList>
            <person name="Sproer C."/>
            <person name="Gronow S."/>
            <person name="Severitt S."/>
            <person name="Schroder I."/>
            <person name="Tallon L."/>
            <person name="Sadzewicz L."/>
            <person name="Zhao X."/>
            <person name="Boylan J."/>
            <person name="Ott S."/>
            <person name="Bowen H."/>
            <person name="Vavikolanu K."/>
            <person name="Mehta A."/>
            <person name="Aluvathingal J."/>
            <person name="Nadendla S."/>
            <person name="Lowell S."/>
            <person name="Myers T."/>
            <person name="Yan Y."/>
            <person name="Sichtig H."/>
        </authorList>
    </citation>
    <scope>NUCLEOTIDE SEQUENCE [LARGE SCALE GENOMIC DNA]</scope>
    <source>
        <strain evidence="4 7">FDAARGOS_907</strain>
    </source>
</reference>
<dbReference type="InterPro" id="IPR051803">
    <property type="entry name" value="TA_system_RelE-like_toxin"/>
</dbReference>
<dbReference type="NCBIfam" id="TIGR02385">
    <property type="entry name" value="RelE_StbE"/>
    <property type="match status" value="1"/>
</dbReference>
<protein>
    <submittedName>
        <fullName evidence="5">Addiction module toxin, RelE/StbE family</fullName>
    </submittedName>
    <submittedName>
        <fullName evidence="4">Type II toxin-antitoxin system RelE/ParE family toxin</fullName>
    </submittedName>
</protein>
<dbReference type="Pfam" id="PF05016">
    <property type="entry name" value="ParE_toxin"/>
    <property type="match status" value="1"/>
</dbReference>
<dbReference type="STRING" id="82996.ADP72_12655"/>
<evidence type="ECO:0000256" key="1">
    <source>
        <dbReference type="ARBA" id="ARBA00006226"/>
    </source>
</evidence>
<dbReference type="Proteomes" id="UP000248897">
    <property type="component" value="Chromosome 1"/>
</dbReference>
<dbReference type="AlphaFoldDB" id="A0A2X4V4R7"/>
<evidence type="ECO:0000313" key="4">
    <source>
        <dbReference type="EMBL" id="QPS18762.1"/>
    </source>
</evidence>
<keyword evidence="2" id="KW-1277">Toxin-antitoxin system</keyword>
<accession>A0A2X4V4R7</accession>
<proteinExistence type="inferred from homology"/>
<feature type="transmembrane region" description="Helical" evidence="3">
    <location>
        <begin position="67"/>
        <end position="85"/>
    </location>
</feature>
<dbReference type="EMBL" id="CP065673">
    <property type="protein sequence ID" value="QPS18762.1"/>
    <property type="molecule type" value="Genomic_DNA"/>
</dbReference>
<dbReference type="PANTHER" id="PTHR33755:SF6">
    <property type="entry name" value="PLASMID STABILIZATION SYSTEM PROTEIN"/>
    <property type="match status" value="1"/>
</dbReference>
<dbReference type="InterPro" id="IPR007712">
    <property type="entry name" value="RelE/ParE_toxin"/>
</dbReference>
<evidence type="ECO:0000256" key="2">
    <source>
        <dbReference type="ARBA" id="ARBA00022649"/>
    </source>
</evidence>
<evidence type="ECO:0000313" key="7">
    <source>
        <dbReference type="Proteomes" id="UP000594967"/>
    </source>
</evidence>
<dbReference type="Proteomes" id="UP000594967">
    <property type="component" value="Chromosome"/>
</dbReference>
<keyword evidence="3" id="KW-1133">Transmembrane helix</keyword>
<dbReference type="Gene3D" id="3.30.2310.20">
    <property type="entry name" value="RelE-like"/>
    <property type="match status" value="1"/>
</dbReference>
<keyword evidence="3" id="KW-0812">Transmembrane</keyword>
<dbReference type="InterPro" id="IPR035093">
    <property type="entry name" value="RelE/ParE_toxin_dom_sf"/>
</dbReference>
<keyword evidence="3" id="KW-0472">Membrane</keyword>
<dbReference type="EMBL" id="LS483469">
    <property type="protein sequence ID" value="SQI46123.1"/>
    <property type="molecule type" value="Genomic_DNA"/>
</dbReference>
<reference evidence="5 6" key="1">
    <citation type="submission" date="2018-06" db="EMBL/GenBank/DDBJ databases">
        <authorList>
            <consortium name="Pathogen Informatics"/>
            <person name="Doyle S."/>
        </authorList>
    </citation>
    <scope>NUCLEOTIDE SEQUENCE [LARGE SCALE GENOMIC DNA]</scope>
    <source>
        <strain evidence="5 6">NCTC12961</strain>
    </source>
</reference>
<evidence type="ECO:0000256" key="3">
    <source>
        <dbReference type="SAM" id="Phobius"/>
    </source>
</evidence>
<keyword evidence="7" id="KW-1185">Reference proteome</keyword>
<comment type="similarity">
    <text evidence="1">Belongs to the RelE toxin family.</text>
</comment>
<dbReference type="PANTHER" id="PTHR33755">
    <property type="entry name" value="TOXIN PARE1-RELATED"/>
    <property type="match status" value="1"/>
</dbReference>
<sequence>MTLKWTEPAIADRMAIYDYLETKNPAAAIEIDSLISATATRLSQNPSSGKPGRVPGTREMVIHHSYFLVYELINGLIIMLAVVHARRQWPAN</sequence>
<evidence type="ECO:0000313" key="6">
    <source>
        <dbReference type="Proteomes" id="UP000248897"/>
    </source>
</evidence>
<dbReference type="RefSeq" id="WP_063200583.1">
    <property type="nucleotide sequence ID" value="NZ_CAMITG010000008.1"/>
</dbReference>
<organism evidence="5 6">
    <name type="scientific">Serratia plymuthica</name>
    <dbReference type="NCBI Taxonomy" id="82996"/>
    <lineage>
        <taxon>Bacteria</taxon>
        <taxon>Pseudomonadati</taxon>
        <taxon>Pseudomonadota</taxon>
        <taxon>Gammaproteobacteria</taxon>
        <taxon>Enterobacterales</taxon>
        <taxon>Yersiniaceae</taxon>
        <taxon>Serratia</taxon>
    </lineage>
</organism>